<dbReference type="PIRSF" id="PIRSF001109">
    <property type="entry name" value="Ad_hcy_hydrolase"/>
    <property type="match status" value="1"/>
</dbReference>
<feature type="binding site" evidence="6">
    <location>
        <begin position="297"/>
        <end position="299"/>
    </location>
    <ligand>
        <name>NAD(+)</name>
        <dbReference type="ChEBI" id="CHEBI:57540"/>
    </ligand>
</feature>
<proteinExistence type="inferred from homology"/>
<comment type="catalytic activity">
    <reaction evidence="7">
        <text>S-adenosyl-L-homocysteine + H2O = L-homocysteine + adenosine</text>
        <dbReference type="Rhea" id="RHEA:21708"/>
        <dbReference type="ChEBI" id="CHEBI:15377"/>
        <dbReference type="ChEBI" id="CHEBI:16335"/>
        <dbReference type="ChEBI" id="CHEBI:57856"/>
        <dbReference type="ChEBI" id="CHEBI:58199"/>
        <dbReference type="EC" id="3.13.2.1"/>
    </reaction>
</comment>
<feature type="binding site" evidence="6">
    <location>
        <position position="241"/>
    </location>
    <ligand>
        <name>NAD(+)</name>
        <dbReference type="ChEBI" id="CHEBI:57540"/>
    </ligand>
</feature>
<dbReference type="Gene3D" id="3.40.50.720">
    <property type="entry name" value="NAD(P)-binding Rossmann-like Domain"/>
    <property type="match status" value="1"/>
</dbReference>
<protein>
    <recommendedName>
        <fullName evidence="5 7">Adenosylhomocysteinase</fullName>
        <ecNumber evidence="5 7">3.13.2.1</ecNumber>
    </recommendedName>
</protein>
<dbReference type="SMART" id="SM00996">
    <property type="entry name" value="AdoHcyase"/>
    <property type="match status" value="1"/>
</dbReference>
<dbReference type="FunFam" id="3.40.50.720:FF:000004">
    <property type="entry name" value="Adenosylhomocysteinase"/>
    <property type="match status" value="1"/>
</dbReference>
<dbReference type="InterPro" id="IPR042172">
    <property type="entry name" value="Adenosylhomocyst_ase-like_sf"/>
</dbReference>
<evidence type="ECO:0000313" key="10">
    <source>
        <dbReference type="EMBL" id="BCJ29469.1"/>
    </source>
</evidence>
<dbReference type="SMART" id="SM00997">
    <property type="entry name" value="AdoHcyase_NAD"/>
    <property type="match status" value="1"/>
</dbReference>
<dbReference type="GO" id="GO:0005829">
    <property type="term" value="C:cytosol"/>
    <property type="evidence" value="ECO:0007669"/>
    <property type="project" value="TreeGrafter"/>
</dbReference>
<dbReference type="NCBIfam" id="TIGR00936">
    <property type="entry name" value="ahcY"/>
    <property type="match status" value="1"/>
</dbReference>
<dbReference type="NCBIfam" id="NF004005">
    <property type="entry name" value="PRK05476.2-3"/>
    <property type="match status" value="1"/>
</dbReference>
<evidence type="ECO:0000259" key="9">
    <source>
        <dbReference type="SMART" id="SM00997"/>
    </source>
</evidence>
<dbReference type="GO" id="GO:0004013">
    <property type="term" value="F:adenosylhomocysteinase activity"/>
    <property type="evidence" value="ECO:0007669"/>
    <property type="project" value="UniProtKB-UniRule"/>
</dbReference>
<evidence type="ECO:0000313" key="11">
    <source>
        <dbReference type="Proteomes" id="UP000680750"/>
    </source>
</evidence>
<dbReference type="RefSeq" id="WP_030447839.1">
    <property type="nucleotide sequence ID" value="NZ_AP023354.1"/>
</dbReference>
<dbReference type="SUPFAM" id="SSF52283">
    <property type="entry name" value="Formate/glycerate dehydrogenase catalytic domain-like"/>
    <property type="match status" value="1"/>
</dbReference>
<keyword evidence="4 6" id="KW-0520">NAD</keyword>
<evidence type="ECO:0000256" key="4">
    <source>
        <dbReference type="ARBA" id="ARBA00023027"/>
    </source>
</evidence>
<evidence type="ECO:0000256" key="2">
    <source>
        <dbReference type="ARBA" id="ARBA00022563"/>
    </source>
</evidence>
<dbReference type="OrthoDB" id="9802717at2"/>
<dbReference type="GO" id="GO:0033353">
    <property type="term" value="P:S-adenosylmethionine cycle"/>
    <property type="evidence" value="ECO:0007669"/>
    <property type="project" value="TreeGrafter"/>
</dbReference>
<feature type="binding site" evidence="6">
    <location>
        <position position="345"/>
    </location>
    <ligand>
        <name>NAD(+)</name>
        <dbReference type="ChEBI" id="CHEBI:57540"/>
    </ligand>
</feature>
<dbReference type="KEGG" id="aser:Asera_35770"/>
<gene>
    <name evidence="10" type="primary">ahcY_1</name>
    <name evidence="10" type="ORF">Asera_35770</name>
</gene>
<sequence length="424" mass="44715">MHAGDTYEVADLALAPAGGRRIAWAERAMPALLSVRDRFVAERPFEGQRIAACLQVTAETAVLLGTLVAGGAQVRLAASNPLSTQDDTAAALVADHGVGVYARSGVDTETYRRHLSGALELGPTLVIDEGGDLVNTLHTERTGLAAAVRAGCESTASGVLRARQMYREGVLRFPMVAVDATPTRRLVDNRYGTGQSTVDGIVRATNLLLAGRTVVVAGYGQCGTGIAERARGLGARVVVTEVDPLRALDATLQGYQVLPMAQAAQVGEVFVTATGNRDVLRAEHFAVMPDGAVLANAGHFDVEIDIPALTDLAVERRIGERTHIDEYVLADGRRLQLLAEGRVVNLTAAEGNPASVMDLAFAGQALTAAWLATGDPLPIGVHPVPAELDRQVADLRLAASDIHLDTLTDSQRAYLSSWRSADPA</sequence>
<accession>A0A810L3D1</accession>
<dbReference type="SUPFAM" id="SSF51735">
    <property type="entry name" value="NAD(P)-binding Rossmann-fold domains"/>
    <property type="match status" value="1"/>
</dbReference>
<dbReference type="EMBL" id="AP023354">
    <property type="protein sequence ID" value="BCJ29469.1"/>
    <property type="molecule type" value="Genomic_DNA"/>
</dbReference>
<evidence type="ECO:0000256" key="8">
    <source>
        <dbReference type="RuleBase" id="RU004166"/>
    </source>
</evidence>
<comment type="pathway">
    <text evidence="7">Amino-acid biosynthesis; L-homocysteine biosynthesis; L-homocysteine from S-adenosyl-L-homocysteine: step 1/1.</text>
</comment>
<dbReference type="Proteomes" id="UP000680750">
    <property type="component" value="Chromosome"/>
</dbReference>
<reference evidence="10" key="1">
    <citation type="submission" date="2020-08" db="EMBL/GenBank/DDBJ databases">
        <title>Whole genome shotgun sequence of Actinocatenispora sera NBRC 101916.</title>
        <authorList>
            <person name="Komaki H."/>
            <person name="Tamura T."/>
        </authorList>
    </citation>
    <scope>NUCLEOTIDE SEQUENCE</scope>
    <source>
        <strain evidence="10">NBRC 101916</strain>
    </source>
</reference>
<dbReference type="AlphaFoldDB" id="A0A810L3D1"/>
<dbReference type="PANTHER" id="PTHR23420:SF0">
    <property type="entry name" value="ADENOSYLHOMOCYSTEINASE"/>
    <property type="match status" value="1"/>
</dbReference>
<comment type="similarity">
    <text evidence="1 8">Belongs to the adenosylhomocysteinase family.</text>
</comment>
<feature type="binding site" evidence="6">
    <location>
        <begin position="220"/>
        <end position="225"/>
    </location>
    <ligand>
        <name>NAD(+)</name>
        <dbReference type="ChEBI" id="CHEBI:57540"/>
    </ligand>
</feature>
<dbReference type="InterPro" id="IPR015878">
    <property type="entry name" value="Ado_hCys_hydrolase_NAD-bd"/>
</dbReference>
<dbReference type="InterPro" id="IPR036291">
    <property type="entry name" value="NAD(P)-bd_dom_sf"/>
</dbReference>
<keyword evidence="11" id="KW-1185">Reference proteome</keyword>
<evidence type="ECO:0000256" key="5">
    <source>
        <dbReference type="NCBIfam" id="TIGR00936"/>
    </source>
</evidence>
<dbReference type="InterPro" id="IPR000043">
    <property type="entry name" value="Adenosylhomocysteinase-like"/>
</dbReference>
<dbReference type="EC" id="3.13.2.1" evidence="5 7"/>
<dbReference type="UniPathway" id="UPA00314">
    <property type="reaction ID" value="UER00076"/>
</dbReference>
<name>A0A810L3D1_9ACTN</name>
<comment type="cofactor">
    <cofactor evidence="6 7">
        <name>NAD(+)</name>
        <dbReference type="ChEBI" id="CHEBI:57540"/>
    </cofactor>
    <text evidence="6 7">Binds 1 NAD(+) per subunit.</text>
</comment>
<evidence type="ECO:0000256" key="3">
    <source>
        <dbReference type="ARBA" id="ARBA00022801"/>
    </source>
</evidence>
<organism evidence="10 11">
    <name type="scientific">Actinocatenispora sera</name>
    <dbReference type="NCBI Taxonomy" id="390989"/>
    <lineage>
        <taxon>Bacteria</taxon>
        <taxon>Bacillati</taxon>
        <taxon>Actinomycetota</taxon>
        <taxon>Actinomycetes</taxon>
        <taxon>Micromonosporales</taxon>
        <taxon>Micromonosporaceae</taxon>
        <taxon>Actinocatenispora</taxon>
    </lineage>
</organism>
<dbReference type="Pfam" id="PF00670">
    <property type="entry name" value="AdoHcyase_NAD"/>
    <property type="match status" value="1"/>
</dbReference>
<keyword evidence="2 7" id="KW-0554">One-carbon metabolism</keyword>
<dbReference type="GO" id="GO:0006730">
    <property type="term" value="P:one-carbon metabolic process"/>
    <property type="evidence" value="ECO:0007669"/>
    <property type="project" value="UniProtKB-UniRule"/>
</dbReference>
<evidence type="ECO:0000256" key="7">
    <source>
        <dbReference type="RuleBase" id="RU000548"/>
    </source>
</evidence>
<keyword evidence="3 7" id="KW-0378">Hydrolase</keyword>
<evidence type="ECO:0000256" key="6">
    <source>
        <dbReference type="PIRSR" id="PIRSR001109-2"/>
    </source>
</evidence>
<dbReference type="Gene3D" id="3.40.50.1480">
    <property type="entry name" value="Adenosylhomocysteinase-like"/>
    <property type="match status" value="1"/>
</dbReference>
<dbReference type="CDD" id="cd00401">
    <property type="entry name" value="SAHH"/>
    <property type="match status" value="1"/>
</dbReference>
<dbReference type="Pfam" id="PF05221">
    <property type="entry name" value="AdoHcyase"/>
    <property type="match status" value="2"/>
</dbReference>
<evidence type="ECO:0000256" key="1">
    <source>
        <dbReference type="ARBA" id="ARBA00007122"/>
    </source>
</evidence>
<dbReference type="PANTHER" id="PTHR23420">
    <property type="entry name" value="ADENOSYLHOMOCYSTEINASE"/>
    <property type="match status" value="1"/>
</dbReference>
<feature type="domain" description="S-adenosyl-L-homocysteine hydrolase NAD binding" evidence="9">
    <location>
        <begin position="189"/>
        <end position="351"/>
    </location>
</feature>